<evidence type="ECO:0000259" key="6">
    <source>
        <dbReference type="SMART" id="SM00900"/>
    </source>
</evidence>
<dbReference type="Pfam" id="PF04205">
    <property type="entry name" value="FMN_bind"/>
    <property type="match status" value="1"/>
</dbReference>
<dbReference type="EMBL" id="CP000655">
    <property type="protein sequence ID" value="ABP34778.1"/>
    <property type="molecule type" value="Genomic_DNA"/>
</dbReference>
<evidence type="ECO:0000256" key="2">
    <source>
        <dbReference type="ARBA" id="ARBA00022553"/>
    </source>
</evidence>
<dbReference type="PANTHER" id="PTHR36118:SF1">
    <property type="entry name" value="ION-TRANSLOCATING OXIDOREDUCTASE COMPLEX SUBUNIT G"/>
    <property type="match status" value="1"/>
</dbReference>
<organism evidence="7 8">
    <name type="scientific">Polynucleobacter asymbioticus (strain DSM 18221 / CIP 109841 / QLW-P1DMWA-1)</name>
    <name type="common">Polynucleobacter necessarius subsp. asymbioticus</name>
    <dbReference type="NCBI Taxonomy" id="312153"/>
    <lineage>
        <taxon>Bacteria</taxon>
        <taxon>Pseudomonadati</taxon>
        <taxon>Pseudomonadota</taxon>
        <taxon>Betaproteobacteria</taxon>
        <taxon>Burkholderiales</taxon>
        <taxon>Burkholderiaceae</taxon>
        <taxon>Polynucleobacter</taxon>
    </lineage>
</organism>
<evidence type="ECO:0000256" key="3">
    <source>
        <dbReference type="ARBA" id="ARBA00022630"/>
    </source>
</evidence>
<dbReference type="GO" id="GO:0009055">
    <property type="term" value="F:electron transfer activity"/>
    <property type="evidence" value="ECO:0007669"/>
    <property type="project" value="InterPro"/>
</dbReference>
<protein>
    <submittedName>
        <fullName evidence="7">FMN-binding domain protein</fullName>
    </submittedName>
</protein>
<name>A4SZ64_POLAQ</name>
<keyword evidence="8" id="KW-1185">Reference proteome</keyword>
<dbReference type="KEGG" id="pnu:Pnuc_1564"/>
<gene>
    <name evidence="7" type="ordered locus">Pnuc_1564</name>
</gene>
<dbReference type="GeneID" id="31481955"/>
<dbReference type="RefSeq" id="WP_011903401.1">
    <property type="nucleotide sequence ID" value="NC_009379.1"/>
</dbReference>
<dbReference type="InterPro" id="IPR007329">
    <property type="entry name" value="FMN-bd"/>
</dbReference>
<evidence type="ECO:0000256" key="1">
    <source>
        <dbReference type="ARBA" id="ARBA00022448"/>
    </source>
</evidence>
<dbReference type="AlphaFoldDB" id="A4SZ64"/>
<feature type="domain" description="FMN-binding" evidence="6">
    <location>
        <begin position="90"/>
        <end position="171"/>
    </location>
</feature>
<keyword evidence="4" id="KW-0288">FMN</keyword>
<dbReference type="PANTHER" id="PTHR36118">
    <property type="entry name" value="ION-TRANSLOCATING OXIDOREDUCTASE COMPLEX SUBUNIT G"/>
    <property type="match status" value="1"/>
</dbReference>
<accession>A4SZ64</accession>
<evidence type="ECO:0000313" key="8">
    <source>
        <dbReference type="Proteomes" id="UP000000231"/>
    </source>
</evidence>
<evidence type="ECO:0000256" key="5">
    <source>
        <dbReference type="ARBA" id="ARBA00022982"/>
    </source>
</evidence>
<dbReference type="SMART" id="SM00900">
    <property type="entry name" value="FMN_bind"/>
    <property type="match status" value="1"/>
</dbReference>
<reference evidence="7 8" key="1">
    <citation type="journal article" date="2012" name="Stand. Genomic Sci.">
        <title>Complete genome sequence of Polynucleobacter necessarius subsp. asymbioticus type strain (QLW-P1DMWA-1(T)).</title>
        <authorList>
            <person name="Meincke L."/>
            <person name="Copeland A."/>
            <person name="Lapidus A."/>
            <person name="Lucas S."/>
            <person name="Berry K.W."/>
            <person name="Del Rio T.G."/>
            <person name="Hammon N."/>
            <person name="Dalin E."/>
            <person name="Tice H."/>
            <person name="Pitluck S."/>
            <person name="Richardson P."/>
            <person name="Bruce D."/>
            <person name="Goodwin L."/>
            <person name="Han C."/>
            <person name="Tapia R."/>
            <person name="Detter J.C."/>
            <person name="Schmutz J."/>
            <person name="Brettin T."/>
            <person name="Larimer F."/>
            <person name="Land M."/>
            <person name="Hauser L."/>
            <person name="Kyrpides N.C."/>
            <person name="Ivanova N."/>
            <person name="Goker M."/>
            <person name="Woyke T."/>
            <person name="Wu Q.L."/>
            <person name="Pockl M."/>
            <person name="Hahn M.W."/>
            <person name="Klenk H.P."/>
        </authorList>
    </citation>
    <scope>NUCLEOTIDE SEQUENCE [LARGE SCALE GENOMIC DNA]</scope>
    <source>
        <strain evidence="8">DSM 18221 / CIP 109841 / QLW-P1DMWA-1</strain>
    </source>
</reference>
<evidence type="ECO:0000313" key="7">
    <source>
        <dbReference type="EMBL" id="ABP34778.1"/>
    </source>
</evidence>
<dbReference type="Proteomes" id="UP000000231">
    <property type="component" value="Chromosome"/>
</dbReference>
<dbReference type="GO" id="GO:0022900">
    <property type="term" value="P:electron transport chain"/>
    <property type="evidence" value="ECO:0007669"/>
    <property type="project" value="InterPro"/>
</dbReference>
<keyword evidence="5" id="KW-0249">Electron transport</keyword>
<dbReference type="HOGENOM" id="CLU_124283_1_0_4"/>
<proteinExistence type="predicted"/>
<keyword evidence="1" id="KW-0813">Transport</keyword>
<dbReference type="eggNOG" id="COG4659">
    <property type="taxonomic scope" value="Bacteria"/>
</dbReference>
<keyword evidence="3" id="KW-0285">Flavoprotein</keyword>
<dbReference type="InterPro" id="IPR010209">
    <property type="entry name" value="Ion_transpt_RnfG/RsxG"/>
</dbReference>
<sequence length="180" mass="20227">MKWNPNPLWITTGIAIASAPIYAHAKIYVSAEQAQKLIFPNKQLTKYSVVLTEDTQDKMQSASSVRHPFNGDRTWKAADGSWFIVDEVVGKHEMITYAVGISPNGTVQNIEIMEYVESYGYEVADESWRKQFIGKNANDAIKLKKDIQNISGATLSCKHLTDGVKRIMVMYDLALKPKSK</sequence>
<dbReference type="GO" id="GO:0005886">
    <property type="term" value="C:plasma membrane"/>
    <property type="evidence" value="ECO:0007669"/>
    <property type="project" value="InterPro"/>
</dbReference>
<dbReference type="GO" id="GO:0010181">
    <property type="term" value="F:FMN binding"/>
    <property type="evidence" value="ECO:0007669"/>
    <property type="project" value="InterPro"/>
</dbReference>
<keyword evidence="2" id="KW-0597">Phosphoprotein</keyword>
<evidence type="ECO:0000256" key="4">
    <source>
        <dbReference type="ARBA" id="ARBA00022643"/>
    </source>
</evidence>